<dbReference type="Gene3D" id="1.20.58.130">
    <property type="match status" value="1"/>
</dbReference>
<evidence type="ECO:0000313" key="2">
    <source>
        <dbReference type="Proteomes" id="UP001556631"/>
    </source>
</evidence>
<reference evidence="1 2" key="1">
    <citation type="submission" date="2024-07" db="EMBL/GenBank/DDBJ databases">
        <authorList>
            <person name="Lee S."/>
            <person name="Kang M."/>
        </authorList>
    </citation>
    <scope>NUCLEOTIDE SEQUENCE [LARGE SCALE GENOMIC DNA]</scope>
    <source>
        <strain evidence="1 2">DS6</strain>
    </source>
</reference>
<dbReference type="Proteomes" id="UP001556631">
    <property type="component" value="Unassembled WGS sequence"/>
</dbReference>
<protein>
    <recommendedName>
        <fullName evidence="3">Kinesin</fullName>
    </recommendedName>
</protein>
<accession>A0ABV3SWX4</accession>
<evidence type="ECO:0008006" key="3">
    <source>
        <dbReference type="Google" id="ProtNLM"/>
    </source>
</evidence>
<name>A0ABV3SWX4_9ACTN</name>
<dbReference type="RefSeq" id="WP_367990848.1">
    <property type="nucleotide sequence ID" value="NZ_JBFPJR010000001.1"/>
</dbReference>
<feature type="non-terminal residue" evidence="1">
    <location>
        <position position="1"/>
    </location>
</feature>
<proteinExistence type="predicted"/>
<dbReference type="EMBL" id="JBFPJR010000001">
    <property type="protein sequence ID" value="MEX0426194.1"/>
    <property type="molecule type" value="Genomic_DNA"/>
</dbReference>
<gene>
    <name evidence="1" type="ORF">AB3X52_01090</name>
</gene>
<comment type="caution">
    <text evidence="1">The sequence shown here is derived from an EMBL/GenBank/DDBJ whole genome shotgun (WGS) entry which is preliminary data.</text>
</comment>
<organism evidence="1 2">
    <name type="scientific">Nocardioides eburneus</name>
    <dbReference type="NCBI Taxonomy" id="3231482"/>
    <lineage>
        <taxon>Bacteria</taxon>
        <taxon>Bacillati</taxon>
        <taxon>Actinomycetota</taxon>
        <taxon>Actinomycetes</taxon>
        <taxon>Propionibacteriales</taxon>
        <taxon>Nocardioidaceae</taxon>
        <taxon>Nocardioides</taxon>
    </lineage>
</organism>
<sequence>DATRAGLEERIGSVEVGLRGEISGLDQKIDATRAGLEERIGSVEVGLRGEISGLDQKIDATRSGLEEKIDRVRTELRSEFQDGFASLRTELKSDIQHLDDRIYSLGVGLKPLVEQAQRAEAS</sequence>
<keyword evidence="2" id="KW-1185">Reference proteome</keyword>
<evidence type="ECO:0000313" key="1">
    <source>
        <dbReference type="EMBL" id="MEX0426194.1"/>
    </source>
</evidence>